<dbReference type="InParanoid" id="A0A061DS39"/>
<evidence type="ECO:0000313" key="1">
    <source>
        <dbReference type="EMBL" id="EOX95540.1"/>
    </source>
</evidence>
<dbReference type="Gramene" id="EOX95540">
    <property type="protein sequence ID" value="EOX95540"/>
    <property type="gene ID" value="TCM_005013"/>
</dbReference>
<dbReference type="EMBL" id="CM001879">
    <property type="protein sequence ID" value="EOX95540.1"/>
    <property type="molecule type" value="Genomic_DNA"/>
</dbReference>
<reference evidence="1 2" key="1">
    <citation type="journal article" date="2013" name="Genome Biol.">
        <title>The genome sequence of the most widely cultivated cacao type and its use to identify candidate genes regulating pod color.</title>
        <authorList>
            <person name="Motamayor J.C."/>
            <person name="Mockaitis K."/>
            <person name="Schmutz J."/>
            <person name="Haiminen N."/>
            <person name="Iii D.L."/>
            <person name="Cornejo O."/>
            <person name="Findley S.D."/>
            <person name="Zheng P."/>
            <person name="Utro F."/>
            <person name="Royaert S."/>
            <person name="Saski C."/>
            <person name="Jenkins J."/>
            <person name="Podicheti R."/>
            <person name="Zhao M."/>
            <person name="Scheffler B.E."/>
            <person name="Stack J.C."/>
            <person name="Feltus F.A."/>
            <person name="Mustiga G.M."/>
            <person name="Amores F."/>
            <person name="Phillips W."/>
            <person name="Marelli J.P."/>
            <person name="May G.D."/>
            <person name="Shapiro H."/>
            <person name="Ma J."/>
            <person name="Bustamante C.D."/>
            <person name="Schnell R.J."/>
            <person name="Main D."/>
            <person name="Gilbert D."/>
            <person name="Parida L."/>
            <person name="Kuhn D.N."/>
        </authorList>
    </citation>
    <scope>NUCLEOTIDE SEQUENCE [LARGE SCALE GENOMIC DNA]</scope>
    <source>
        <strain evidence="2">cv. Matina 1-6</strain>
    </source>
</reference>
<keyword evidence="2" id="KW-1185">Reference proteome</keyword>
<dbReference type="Proteomes" id="UP000026915">
    <property type="component" value="Chromosome 1"/>
</dbReference>
<dbReference type="HOGENOM" id="CLU_2799094_0_0_1"/>
<accession>A0A061DS39</accession>
<gene>
    <name evidence="1" type="ORF">TCM_005013</name>
</gene>
<sequence length="68" mass="7541">MQLTDKGLAQMANSGLLCKTVILGENERLSSSFRSEYFPCHLNSGKRTFQSTSFVISTSSKHKLNNSI</sequence>
<proteinExistence type="predicted"/>
<name>A0A061DS39_THECC</name>
<evidence type="ECO:0000313" key="2">
    <source>
        <dbReference type="Proteomes" id="UP000026915"/>
    </source>
</evidence>
<organism evidence="1 2">
    <name type="scientific">Theobroma cacao</name>
    <name type="common">Cacao</name>
    <name type="synonym">Cocoa</name>
    <dbReference type="NCBI Taxonomy" id="3641"/>
    <lineage>
        <taxon>Eukaryota</taxon>
        <taxon>Viridiplantae</taxon>
        <taxon>Streptophyta</taxon>
        <taxon>Embryophyta</taxon>
        <taxon>Tracheophyta</taxon>
        <taxon>Spermatophyta</taxon>
        <taxon>Magnoliopsida</taxon>
        <taxon>eudicotyledons</taxon>
        <taxon>Gunneridae</taxon>
        <taxon>Pentapetalae</taxon>
        <taxon>rosids</taxon>
        <taxon>malvids</taxon>
        <taxon>Malvales</taxon>
        <taxon>Malvaceae</taxon>
        <taxon>Byttnerioideae</taxon>
        <taxon>Theobroma</taxon>
    </lineage>
</organism>
<protein>
    <submittedName>
        <fullName evidence="1">Uncharacterized protein</fullName>
    </submittedName>
</protein>
<dbReference type="AlphaFoldDB" id="A0A061DS39"/>